<dbReference type="EMBL" id="JBHTGP010000018">
    <property type="protein sequence ID" value="MFD0689702.1"/>
    <property type="molecule type" value="Genomic_DNA"/>
</dbReference>
<keyword evidence="4" id="KW-1185">Reference proteome</keyword>
<dbReference type="RefSeq" id="WP_378324861.1">
    <property type="nucleotide sequence ID" value="NZ_JBHTGP010000018.1"/>
</dbReference>
<organism evidence="3 4">
    <name type="scientific">Actinomadura fibrosa</name>
    <dbReference type="NCBI Taxonomy" id="111802"/>
    <lineage>
        <taxon>Bacteria</taxon>
        <taxon>Bacillati</taxon>
        <taxon>Actinomycetota</taxon>
        <taxon>Actinomycetes</taxon>
        <taxon>Streptosporangiales</taxon>
        <taxon>Thermomonosporaceae</taxon>
        <taxon>Actinomadura</taxon>
    </lineage>
</organism>
<feature type="signal peptide" evidence="2">
    <location>
        <begin position="1"/>
        <end position="34"/>
    </location>
</feature>
<dbReference type="Gene3D" id="3.40.190.10">
    <property type="entry name" value="Periplasmic binding protein-like II"/>
    <property type="match status" value="2"/>
</dbReference>
<sequence>MMCTIPKGRRARAGRAPAIAVLAALAAAALGACAPSSGGEAGAGAPLPSATVEDAASFDLNALVAAAKKEGSVLAYDGSGDVKDMAEAFEKKYGIKAEGVKSKAAATAEKMTREAQAGNVTIDVSLFEDGPMLVGQLLPQRIVTTWIPPDLAARIAEKNRNPLMMIAKAYVFAYNPRLNPGGCPVKSLWDLTEPKWKGKVMMQDPLGKEVFTQWFTQMSEQGSDKLAAAYQQLGRGELKTSEEDAAHEWVKRLAKNDPVLTTEDEDVATAVGAPNQTRTTIGLFSIAKFRDLEGKGFSMKVCEGLAPWTGFAYPKFATIAAKSKHPNAAKLFVHFAMEKEGFDLEAHSGGVSGNDAVGVSPHNPPGLTDWNAQLYWFSSQQLIADFRARQDIKDFWRVNHS</sequence>
<name>A0ABW2XTQ5_9ACTN</name>
<dbReference type="Proteomes" id="UP001597063">
    <property type="component" value="Unassembled WGS sequence"/>
</dbReference>
<evidence type="ECO:0000313" key="4">
    <source>
        <dbReference type="Proteomes" id="UP001597063"/>
    </source>
</evidence>
<gene>
    <name evidence="3" type="ORF">ACFQZM_34805</name>
</gene>
<keyword evidence="1 2" id="KW-0732">Signal</keyword>
<dbReference type="InterPro" id="IPR006059">
    <property type="entry name" value="SBP"/>
</dbReference>
<dbReference type="PANTHER" id="PTHR30006">
    <property type="entry name" value="THIAMINE-BINDING PERIPLASMIC PROTEIN-RELATED"/>
    <property type="match status" value="1"/>
</dbReference>
<comment type="caution">
    <text evidence="3">The sequence shown here is derived from an EMBL/GenBank/DDBJ whole genome shotgun (WGS) entry which is preliminary data.</text>
</comment>
<proteinExistence type="predicted"/>
<accession>A0ABW2XTQ5</accession>
<dbReference type="PROSITE" id="PS51257">
    <property type="entry name" value="PROKAR_LIPOPROTEIN"/>
    <property type="match status" value="1"/>
</dbReference>
<dbReference type="SUPFAM" id="SSF53850">
    <property type="entry name" value="Periplasmic binding protein-like II"/>
    <property type="match status" value="1"/>
</dbReference>
<evidence type="ECO:0000256" key="2">
    <source>
        <dbReference type="SAM" id="SignalP"/>
    </source>
</evidence>
<feature type="chain" id="PRO_5046007653" evidence="2">
    <location>
        <begin position="35"/>
        <end position="401"/>
    </location>
</feature>
<reference evidence="4" key="1">
    <citation type="journal article" date="2019" name="Int. J. Syst. Evol. Microbiol.">
        <title>The Global Catalogue of Microorganisms (GCM) 10K type strain sequencing project: providing services to taxonomists for standard genome sequencing and annotation.</title>
        <authorList>
            <consortium name="The Broad Institute Genomics Platform"/>
            <consortium name="The Broad Institute Genome Sequencing Center for Infectious Disease"/>
            <person name="Wu L."/>
            <person name="Ma J."/>
        </authorList>
    </citation>
    <scope>NUCLEOTIDE SEQUENCE [LARGE SCALE GENOMIC DNA]</scope>
    <source>
        <strain evidence="4">JCM 9371</strain>
    </source>
</reference>
<dbReference type="Pfam" id="PF13416">
    <property type="entry name" value="SBP_bac_8"/>
    <property type="match status" value="1"/>
</dbReference>
<protein>
    <submittedName>
        <fullName evidence="3">ABC transporter substrate-binding protein</fullName>
    </submittedName>
</protein>
<evidence type="ECO:0000256" key="1">
    <source>
        <dbReference type="ARBA" id="ARBA00022729"/>
    </source>
</evidence>
<evidence type="ECO:0000313" key="3">
    <source>
        <dbReference type="EMBL" id="MFD0689702.1"/>
    </source>
</evidence>